<dbReference type="Gene3D" id="3.30.559.30">
    <property type="entry name" value="Nonribosomal peptide synthetase, condensation domain"/>
    <property type="match status" value="1"/>
</dbReference>
<evidence type="ECO:0000313" key="2">
    <source>
        <dbReference type="EMBL" id="EPS37765.1"/>
    </source>
</evidence>
<feature type="region of interest" description="Disordered" evidence="1">
    <location>
        <begin position="421"/>
        <end position="444"/>
    </location>
</feature>
<dbReference type="InterPro" id="IPR023213">
    <property type="entry name" value="CAT-like_dom_sf"/>
</dbReference>
<gene>
    <name evidence="2" type="ORF">H072_8528</name>
</gene>
<dbReference type="PANTHER" id="PTHR42034:SF1">
    <property type="entry name" value="CONDENSATION DOMAIN-CONTAINING PROTEIN"/>
    <property type="match status" value="1"/>
</dbReference>
<name>S8A437_DACHA</name>
<dbReference type="EMBL" id="AQGS01000608">
    <property type="protein sequence ID" value="EPS37765.1"/>
    <property type="molecule type" value="Genomic_DNA"/>
</dbReference>
<comment type="caution">
    <text evidence="2">The sequence shown here is derived from an EMBL/GenBank/DDBJ whole genome shotgun (WGS) entry which is preliminary data.</text>
</comment>
<dbReference type="eggNOG" id="ENOG502SESV">
    <property type="taxonomic scope" value="Eukaryota"/>
</dbReference>
<accession>S8A437</accession>
<dbReference type="Proteomes" id="UP000015100">
    <property type="component" value="Unassembled WGS sequence"/>
</dbReference>
<keyword evidence="3" id="KW-1185">Reference proteome</keyword>
<dbReference type="AlphaFoldDB" id="S8A437"/>
<dbReference type="SUPFAM" id="SSF52777">
    <property type="entry name" value="CoA-dependent acyltransferases"/>
    <property type="match status" value="1"/>
</dbReference>
<dbReference type="HOGENOM" id="CLU_029138_2_0_1"/>
<dbReference type="Gene3D" id="3.30.559.10">
    <property type="entry name" value="Chloramphenicol acetyltransferase-like domain"/>
    <property type="match status" value="1"/>
</dbReference>
<evidence type="ECO:0000256" key="1">
    <source>
        <dbReference type="SAM" id="MobiDB-lite"/>
    </source>
</evidence>
<sequence>MAEYKHQWKEIKPGHWFRKFAPFEKTEYHKTCAIPGVRQRHIAAGISLSENYKEISIEAIKKAWMTLRYEQPMIGCSVDETGYHYTTPNGTAEVQSWVEATVRVDASGLSGREVAASATAPETSELYYLPKSEEIFLHVRHDIADAIGAVLLLNNFLRALRDGQKSVSFGDGSETSRLPPSLDQIMNSVEPSPSLTDQAKEVLDRFLNSKPLFLKLRSLKADTPLQSQRFEYQFSRTETSQFLKICKTKGITITHAATAASALATLEHSEEESGDICASYPMSMRNVLPAPYNSPEYAATFYTTSDLQVLSVSKSSDFLEYAKEVQNIYRSAQNNKNITALAAAILNHMENTGGAHPATKAHSTLSITVSSLGIVEKYLTEATDDFWLNIVTVTPVVGTFMYTVKGQLRLIVCYNSNNYGSADPDTESTEHHTKVKRVSPQKKH</sequence>
<dbReference type="OrthoDB" id="2548233at2759"/>
<evidence type="ECO:0008006" key="4">
    <source>
        <dbReference type="Google" id="ProtNLM"/>
    </source>
</evidence>
<organism evidence="2 3">
    <name type="scientific">Dactylellina haptotyla (strain CBS 200.50)</name>
    <name type="common">Nematode-trapping fungus</name>
    <name type="synonym">Monacrosporium haptotylum</name>
    <dbReference type="NCBI Taxonomy" id="1284197"/>
    <lineage>
        <taxon>Eukaryota</taxon>
        <taxon>Fungi</taxon>
        <taxon>Dikarya</taxon>
        <taxon>Ascomycota</taxon>
        <taxon>Pezizomycotina</taxon>
        <taxon>Orbiliomycetes</taxon>
        <taxon>Orbiliales</taxon>
        <taxon>Orbiliaceae</taxon>
        <taxon>Dactylellina</taxon>
    </lineage>
</organism>
<feature type="compositionally biased region" description="Basic residues" evidence="1">
    <location>
        <begin position="433"/>
        <end position="444"/>
    </location>
</feature>
<dbReference type="PANTHER" id="PTHR42034">
    <property type="entry name" value="CHROMOSOME 7, WHOLE GENOME SHOTGUN SEQUENCE-RELATED"/>
    <property type="match status" value="1"/>
</dbReference>
<dbReference type="OMA" id="EETFIVH"/>
<reference evidence="3" key="2">
    <citation type="submission" date="2013-04" db="EMBL/GenBank/DDBJ databases">
        <title>Genomic mechanisms accounting for the adaptation to parasitism in nematode-trapping fungi.</title>
        <authorList>
            <person name="Ahren D.G."/>
        </authorList>
    </citation>
    <scope>NUCLEOTIDE SEQUENCE [LARGE SCALE GENOMIC DNA]</scope>
    <source>
        <strain evidence="3">CBS 200.50</strain>
    </source>
</reference>
<protein>
    <recommendedName>
        <fullName evidence="4">Condensation domain-containing protein</fullName>
    </recommendedName>
</protein>
<reference evidence="2 3" key="1">
    <citation type="journal article" date="2013" name="PLoS Genet.">
        <title>Genomic mechanisms accounting for the adaptation to parasitism in nematode-trapping fungi.</title>
        <authorList>
            <person name="Meerupati T."/>
            <person name="Andersson K.M."/>
            <person name="Friman E."/>
            <person name="Kumar D."/>
            <person name="Tunlid A."/>
            <person name="Ahren D."/>
        </authorList>
    </citation>
    <scope>NUCLEOTIDE SEQUENCE [LARGE SCALE GENOMIC DNA]</scope>
    <source>
        <strain evidence="2 3">CBS 200.50</strain>
    </source>
</reference>
<proteinExistence type="predicted"/>
<evidence type="ECO:0000313" key="3">
    <source>
        <dbReference type="Proteomes" id="UP000015100"/>
    </source>
</evidence>